<proteinExistence type="inferred from homology"/>
<dbReference type="OrthoDB" id="1601at2759"/>
<dbReference type="Pfam" id="PF08449">
    <property type="entry name" value="UAA"/>
    <property type="match status" value="1"/>
</dbReference>
<evidence type="ECO:0000256" key="3">
    <source>
        <dbReference type="ARBA" id="ARBA00022448"/>
    </source>
</evidence>
<dbReference type="EMBL" id="MU005978">
    <property type="protein sequence ID" value="KAF2860820.1"/>
    <property type="molecule type" value="Genomic_DNA"/>
</dbReference>
<evidence type="ECO:0000256" key="8">
    <source>
        <dbReference type="ARBA" id="ARBA00023136"/>
    </source>
</evidence>
<sequence length="326" mass="35878">MADGKGLAPLTWALLQERITTTLYSTEKFTYPLFLNTIQSLFASLLGFLYLKLTTPNVPILPTPKILPPLFLVAVTTSLSSPFGYASLNHVDYITFILAKSCKLLPVLILHTTLYQRRYPWWKYLVVGLVTAGVAVFTLHQNPSKKRKGSQGSSLYGLGLLGINLLLDGLTNTTQDEIYARFRFSAQQMMCALNMISTGITGGVLVVGPWLVETGFGRMLGVRDELGDAVGFVKRHPEVGWDLMGFALCGAVGQVFIFMTLSQFGSLLLVTVTVTRKMLSMLLSVVWFGHGLSGMQWVGVGLVFGGIGVEAELSKREKRKKMKKID</sequence>
<dbReference type="GO" id="GO:0005789">
    <property type="term" value="C:endoplasmic reticulum membrane"/>
    <property type="evidence" value="ECO:0007669"/>
    <property type="project" value="UniProtKB-SubCell"/>
</dbReference>
<evidence type="ECO:0000256" key="9">
    <source>
        <dbReference type="ARBA" id="ARBA00041103"/>
    </source>
</evidence>
<keyword evidence="12" id="KW-1185">Reference proteome</keyword>
<evidence type="ECO:0000256" key="4">
    <source>
        <dbReference type="ARBA" id="ARBA00022597"/>
    </source>
</evidence>
<accession>A0A6A7BZX8</accession>
<dbReference type="AlphaFoldDB" id="A0A6A7BZX8"/>
<feature type="transmembrane region" description="Helical" evidence="10">
    <location>
        <begin position="243"/>
        <end position="261"/>
    </location>
</feature>
<dbReference type="GO" id="GO:0000139">
    <property type="term" value="C:Golgi membrane"/>
    <property type="evidence" value="ECO:0007669"/>
    <property type="project" value="TreeGrafter"/>
</dbReference>
<protein>
    <recommendedName>
        <fullName evidence="9">UDP-galactose transporter homolog 1</fullName>
    </recommendedName>
</protein>
<keyword evidence="8 10" id="KW-0472">Membrane</keyword>
<evidence type="ECO:0000313" key="12">
    <source>
        <dbReference type="Proteomes" id="UP000799421"/>
    </source>
</evidence>
<dbReference type="PANTHER" id="PTHR10778:SF10">
    <property type="entry name" value="SOLUTE CARRIER FAMILY 35 MEMBER B1"/>
    <property type="match status" value="1"/>
</dbReference>
<dbReference type="GO" id="GO:0005459">
    <property type="term" value="F:UDP-galactose transmembrane transporter activity"/>
    <property type="evidence" value="ECO:0007669"/>
    <property type="project" value="TreeGrafter"/>
</dbReference>
<dbReference type="SUPFAM" id="SSF103481">
    <property type="entry name" value="Multidrug resistance efflux transporter EmrE"/>
    <property type="match status" value="2"/>
</dbReference>
<keyword evidence="5 10" id="KW-0812">Transmembrane</keyword>
<feature type="transmembrane region" description="Helical" evidence="10">
    <location>
        <begin position="294"/>
        <end position="313"/>
    </location>
</feature>
<dbReference type="GO" id="GO:0005460">
    <property type="term" value="F:UDP-glucose transmembrane transporter activity"/>
    <property type="evidence" value="ECO:0007669"/>
    <property type="project" value="TreeGrafter"/>
</dbReference>
<evidence type="ECO:0000256" key="5">
    <source>
        <dbReference type="ARBA" id="ARBA00022692"/>
    </source>
</evidence>
<gene>
    <name evidence="11" type="ORF">K470DRAFT_246775</name>
</gene>
<evidence type="ECO:0000313" key="11">
    <source>
        <dbReference type="EMBL" id="KAF2860820.1"/>
    </source>
</evidence>
<name>A0A6A7BZX8_9PEZI</name>
<reference evidence="11" key="1">
    <citation type="journal article" date="2020" name="Stud. Mycol.">
        <title>101 Dothideomycetes genomes: a test case for predicting lifestyles and emergence of pathogens.</title>
        <authorList>
            <person name="Haridas S."/>
            <person name="Albert R."/>
            <person name="Binder M."/>
            <person name="Bloem J."/>
            <person name="Labutti K."/>
            <person name="Salamov A."/>
            <person name="Andreopoulos B."/>
            <person name="Baker S."/>
            <person name="Barry K."/>
            <person name="Bills G."/>
            <person name="Bluhm B."/>
            <person name="Cannon C."/>
            <person name="Castanera R."/>
            <person name="Culley D."/>
            <person name="Daum C."/>
            <person name="Ezra D."/>
            <person name="Gonzalez J."/>
            <person name="Henrissat B."/>
            <person name="Kuo A."/>
            <person name="Liang C."/>
            <person name="Lipzen A."/>
            <person name="Lutzoni F."/>
            <person name="Magnuson J."/>
            <person name="Mondo S."/>
            <person name="Nolan M."/>
            <person name="Ohm R."/>
            <person name="Pangilinan J."/>
            <person name="Park H.-J."/>
            <person name="Ramirez L."/>
            <person name="Alfaro M."/>
            <person name="Sun H."/>
            <person name="Tritt A."/>
            <person name="Yoshinaga Y."/>
            <person name="Zwiers L.-H."/>
            <person name="Turgeon B."/>
            <person name="Goodwin S."/>
            <person name="Spatafora J."/>
            <person name="Crous P."/>
            <person name="Grigoriev I."/>
        </authorList>
    </citation>
    <scope>NUCLEOTIDE SEQUENCE</scope>
    <source>
        <strain evidence="11">CBS 480.64</strain>
    </source>
</reference>
<dbReference type="InterPro" id="IPR013657">
    <property type="entry name" value="SCL35B1-4/HUT1"/>
</dbReference>
<feature type="transmembrane region" description="Helical" evidence="10">
    <location>
        <begin position="191"/>
        <end position="212"/>
    </location>
</feature>
<keyword evidence="6" id="KW-0256">Endoplasmic reticulum</keyword>
<keyword evidence="4" id="KW-0762">Sugar transport</keyword>
<evidence type="ECO:0000256" key="1">
    <source>
        <dbReference type="ARBA" id="ARBA00004477"/>
    </source>
</evidence>
<feature type="transmembrane region" description="Helical" evidence="10">
    <location>
        <begin position="33"/>
        <end position="51"/>
    </location>
</feature>
<keyword evidence="3" id="KW-0813">Transport</keyword>
<keyword evidence="7 10" id="KW-1133">Transmembrane helix</keyword>
<dbReference type="InterPro" id="IPR037185">
    <property type="entry name" value="EmrE-like"/>
</dbReference>
<dbReference type="Proteomes" id="UP000799421">
    <property type="component" value="Unassembled WGS sequence"/>
</dbReference>
<dbReference type="PANTHER" id="PTHR10778">
    <property type="entry name" value="SOLUTE CARRIER FAMILY 35 MEMBER B"/>
    <property type="match status" value="1"/>
</dbReference>
<feature type="transmembrane region" description="Helical" evidence="10">
    <location>
        <begin position="66"/>
        <end position="86"/>
    </location>
</feature>
<organism evidence="11 12">
    <name type="scientific">Piedraia hortae CBS 480.64</name>
    <dbReference type="NCBI Taxonomy" id="1314780"/>
    <lineage>
        <taxon>Eukaryota</taxon>
        <taxon>Fungi</taxon>
        <taxon>Dikarya</taxon>
        <taxon>Ascomycota</taxon>
        <taxon>Pezizomycotina</taxon>
        <taxon>Dothideomycetes</taxon>
        <taxon>Dothideomycetidae</taxon>
        <taxon>Capnodiales</taxon>
        <taxon>Piedraiaceae</taxon>
        <taxon>Piedraia</taxon>
    </lineage>
</organism>
<evidence type="ECO:0000256" key="6">
    <source>
        <dbReference type="ARBA" id="ARBA00022824"/>
    </source>
</evidence>
<evidence type="ECO:0000256" key="2">
    <source>
        <dbReference type="ARBA" id="ARBA00010694"/>
    </source>
</evidence>
<comment type="subcellular location">
    <subcellularLocation>
        <location evidence="1">Endoplasmic reticulum membrane</location>
        <topology evidence="1">Multi-pass membrane protein</topology>
    </subcellularLocation>
</comment>
<evidence type="ECO:0000256" key="10">
    <source>
        <dbReference type="SAM" id="Phobius"/>
    </source>
</evidence>
<feature type="transmembrane region" description="Helical" evidence="10">
    <location>
        <begin position="93"/>
        <end position="115"/>
    </location>
</feature>
<feature type="transmembrane region" description="Helical" evidence="10">
    <location>
        <begin position="121"/>
        <end position="139"/>
    </location>
</feature>
<evidence type="ECO:0000256" key="7">
    <source>
        <dbReference type="ARBA" id="ARBA00022989"/>
    </source>
</evidence>
<comment type="similarity">
    <text evidence="2">Belongs to the nucleotide-sugar transporter family. SLC35B subfamily.</text>
</comment>